<keyword evidence="1" id="KW-0812">Transmembrane</keyword>
<sequence>MSPASGPEWTDIIAVPIATISVVIAILAWLAARIQANMAQSQAADAQRAADAAKEQVALGKDQLDVALRQLELEQQVRREQQEPYIVVDIQPSAFVNSVLLIVIENTGPTVARNVRIKFSPEIERFMDTDGFGRFVLAESFLFKNGIPSMPPGRRIELLFDLGFKRLNSDLPKEYTVTVDCDGPGDRPVETMVYKIDLRIYEGTEQLGVRNIHDGVKMLEKVKDELSGIRKLLPGPRG</sequence>
<dbReference type="AlphaFoldDB" id="A0AA37F3V9"/>
<dbReference type="RefSeq" id="WP_191894431.1">
    <property type="nucleotide sequence ID" value="NZ_BMQD01000005.1"/>
</dbReference>
<reference evidence="2" key="2">
    <citation type="submission" date="2022-09" db="EMBL/GenBank/DDBJ databases">
        <authorList>
            <person name="Sun Q."/>
            <person name="Ohkuma M."/>
        </authorList>
    </citation>
    <scope>NUCLEOTIDE SEQUENCE</scope>
    <source>
        <strain evidence="2">JCM 3093</strain>
    </source>
</reference>
<proteinExistence type="predicted"/>
<reference evidence="2" key="1">
    <citation type="journal article" date="2014" name="Int. J. Syst. Evol. Microbiol.">
        <title>Complete genome sequence of Corynebacterium casei LMG S-19264T (=DSM 44701T), isolated from a smear-ripened cheese.</title>
        <authorList>
            <consortium name="US DOE Joint Genome Institute (JGI-PGF)"/>
            <person name="Walter F."/>
            <person name="Albersmeier A."/>
            <person name="Kalinowski J."/>
            <person name="Ruckert C."/>
        </authorList>
    </citation>
    <scope>NUCLEOTIDE SEQUENCE</scope>
    <source>
        <strain evidence="2">JCM 3093</strain>
    </source>
</reference>
<comment type="caution">
    <text evidence="2">The sequence shown here is derived from an EMBL/GenBank/DDBJ whole genome shotgun (WGS) entry which is preliminary data.</text>
</comment>
<evidence type="ECO:0000256" key="1">
    <source>
        <dbReference type="SAM" id="Phobius"/>
    </source>
</evidence>
<gene>
    <name evidence="2" type="ORF">GCM10010126_19400</name>
</gene>
<organism evidence="2 3">
    <name type="scientific">Planomonospora parontospora</name>
    <dbReference type="NCBI Taxonomy" id="58119"/>
    <lineage>
        <taxon>Bacteria</taxon>
        <taxon>Bacillati</taxon>
        <taxon>Actinomycetota</taxon>
        <taxon>Actinomycetes</taxon>
        <taxon>Streptosporangiales</taxon>
        <taxon>Streptosporangiaceae</taxon>
        <taxon>Planomonospora</taxon>
    </lineage>
</organism>
<keyword evidence="1" id="KW-1133">Transmembrane helix</keyword>
<feature type="transmembrane region" description="Helical" evidence="1">
    <location>
        <begin position="12"/>
        <end position="32"/>
    </location>
</feature>
<keyword evidence="1" id="KW-0472">Membrane</keyword>
<evidence type="ECO:0000313" key="3">
    <source>
        <dbReference type="Proteomes" id="UP000627984"/>
    </source>
</evidence>
<evidence type="ECO:0000313" key="2">
    <source>
        <dbReference type="EMBL" id="GGK59978.1"/>
    </source>
</evidence>
<dbReference type="Proteomes" id="UP000627984">
    <property type="component" value="Unassembled WGS sequence"/>
</dbReference>
<accession>A0AA37F3V9</accession>
<dbReference type="EMBL" id="BMQD01000005">
    <property type="protein sequence ID" value="GGK59978.1"/>
    <property type="molecule type" value="Genomic_DNA"/>
</dbReference>
<name>A0AA37F3V9_9ACTN</name>
<protein>
    <submittedName>
        <fullName evidence="2">Uncharacterized protein</fullName>
    </submittedName>
</protein>